<sequence length="329" mass="38164">MASESKVTKFEEAQYAAEILLLFQKRFKALNVDNVNTAMEEQSSDDNPVDIECRKNIAVELLAMLISLPESSKLGVRRGLIQWMTEIQEAIIKPSTISSLLEAVMRAEAGFASFDIWTKVNKHFGNNNTNITFRFLDLPAELRTLIYKHYFHLETEEDNVITAYRQTPRGRNRLGLLGVNRFVYNEGRHYLYSGYTMQFNHVPDVHKFLSGCMSPNCQHIRSLHIYGISNELVNTVARLLSRFKELQDLKLVATPFYMGSASFKEVRRFRKRHIYPEYRKRLHAAINRVFKHSVRHKKTPILTLLGFEESMSHDAVFPEAWKSTIAWKS</sequence>
<evidence type="ECO:0000313" key="2">
    <source>
        <dbReference type="Proteomes" id="UP000325780"/>
    </source>
</evidence>
<dbReference type="PANTHER" id="PTHR42085:SF8">
    <property type="entry name" value="F-BOX DOMAIN-CONTAINING PROTEIN"/>
    <property type="match status" value="1"/>
</dbReference>
<dbReference type="InterPro" id="IPR038883">
    <property type="entry name" value="AN11006-like"/>
</dbReference>
<dbReference type="AlphaFoldDB" id="A0A5N6U5E6"/>
<dbReference type="Proteomes" id="UP000325780">
    <property type="component" value="Unassembled WGS sequence"/>
</dbReference>
<accession>A0A5N6U5E6</accession>
<keyword evidence="2" id="KW-1185">Reference proteome</keyword>
<name>A0A5N6U5E6_ASPAV</name>
<dbReference type="OrthoDB" id="62952at2759"/>
<evidence type="ECO:0000313" key="1">
    <source>
        <dbReference type="EMBL" id="KAE8153863.1"/>
    </source>
</evidence>
<gene>
    <name evidence="1" type="ORF">BDV25DRAFT_136429</name>
</gene>
<dbReference type="EMBL" id="ML742034">
    <property type="protein sequence ID" value="KAE8153863.1"/>
    <property type="molecule type" value="Genomic_DNA"/>
</dbReference>
<protein>
    <submittedName>
        <fullName evidence="1">Uncharacterized protein</fullName>
    </submittedName>
</protein>
<organism evidence="1 2">
    <name type="scientific">Aspergillus avenaceus</name>
    <dbReference type="NCBI Taxonomy" id="36643"/>
    <lineage>
        <taxon>Eukaryota</taxon>
        <taxon>Fungi</taxon>
        <taxon>Dikarya</taxon>
        <taxon>Ascomycota</taxon>
        <taxon>Pezizomycotina</taxon>
        <taxon>Eurotiomycetes</taxon>
        <taxon>Eurotiomycetidae</taxon>
        <taxon>Eurotiales</taxon>
        <taxon>Aspergillaceae</taxon>
        <taxon>Aspergillus</taxon>
        <taxon>Aspergillus subgen. Circumdati</taxon>
    </lineage>
</organism>
<proteinExistence type="predicted"/>
<reference evidence="1 2" key="1">
    <citation type="submission" date="2019-04" db="EMBL/GenBank/DDBJ databases">
        <title>Friends and foes A comparative genomics study of 23 Aspergillus species from section Flavi.</title>
        <authorList>
            <consortium name="DOE Joint Genome Institute"/>
            <person name="Kjaerbolling I."/>
            <person name="Vesth T."/>
            <person name="Frisvad J.C."/>
            <person name="Nybo J.L."/>
            <person name="Theobald S."/>
            <person name="Kildgaard S."/>
            <person name="Isbrandt T."/>
            <person name="Kuo A."/>
            <person name="Sato A."/>
            <person name="Lyhne E.K."/>
            <person name="Kogle M.E."/>
            <person name="Wiebenga A."/>
            <person name="Kun R.S."/>
            <person name="Lubbers R.J."/>
            <person name="Makela M.R."/>
            <person name="Barry K."/>
            <person name="Chovatia M."/>
            <person name="Clum A."/>
            <person name="Daum C."/>
            <person name="Haridas S."/>
            <person name="He G."/>
            <person name="LaButti K."/>
            <person name="Lipzen A."/>
            <person name="Mondo S."/>
            <person name="Riley R."/>
            <person name="Salamov A."/>
            <person name="Simmons B.A."/>
            <person name="Magnuson J.K."/>
            <person name="Henrissat B."/>
            <person name="Mortensen U.H."/>
            <person name="Larsen T.O."/>
            <person name="Devries R.P."/>
            <person name="Grigoriev I.V."/>
            <person name="Machida M."/>
            <person name="Baker S.E."/>
            <person name="Andersen M.R."/>
        </authorList>
    </citation>
    <scope>NUCLEOTIDE SEQUENCE [LARGE SCALE GENOMIC DNA]</scope>
    <source>
        <strain evidence="1 2">IBT 18842</strain>
    </source>
</reference>
<dbReference type="PANTHER" id="PTHR42085">
    <property type="entry name" value="F-BOX DOMAIN-CONTAINING PROTEIN"/>
    <property type="match status" value="1"/>
</dbReference>